<name>A0A9D7IHH0_9RHOO</name>
<keyword evidence="5 9" id="KW-0812">Transmembrane</keyword>
<evidence type="ECO:0000256" key="9">
    <source>
        <dbReference type="SAM" id="Phobius"/>
    </source>
</evidence>
<feature type="transmembrane region" description="Helical" evidence="9">
    <location>
        <begin position="381"/>
        <end position="400"/>
    </location>
</feature>
<keyword evidence="6 9" id="KW-1133">Transmembrane helix</keyword>
<dbReference type="PANTHER" id="PTHR32507">
    <property type="entry name" value="NA(+)/H(+) ANTIPORTER 1"/>
    <property type="match status" value="1"/>
</dbReference>
<evidence type="ECO:0000256" key="8">
    <source>
        <dbReference type="ARBA" id="ARBA00023136"/>
    </source>
</evidence>
<evidence type="ECO:0000256" key="5">
    <source>
        <dbReference type="ARBA" id="ARBA00022692"/>
    </source>
</evidence>
<feature type="domain" description="Cation/H+ exchanger transmembrane" evidence="10">
    <location>
        <begin position="15"/>
        <end position="277"/>
    </location>
</feature>
<dbReference type="AlphaFoldDB" id="A0A9D7IHH0"/>
<feature type="transmembrane region" description="Helical" evidence="9">
    <location>
        <begin position="33"/>
        <end position="53"/>
    </location>
</feature>
<dbReference type="Gene3D" id="1.20.1530.20">
    <property type="match status" value="1"/>
</dbReference>
<dbReference type="InterPro" id="IPR006153">
    <property type="entry name" value="Cation/H_exchanger_TM"/>
</dbReference>
<keyword evidence="2" id="KW-0813">Transport</keyword>
<dbReference type="PANTHER" id="PTHR32507:SF8">
    <property type="entry name" value="CNH1P"/>
    <property type="match status" value="1"/>
</dbReference>
<evidence type="ECO:0000256" key="4">
    <source>
        <dbReference type="ARBA" id="ARBA00022475"/>
    </source>
</evidence>
<evidence type="ECO:0000313" key="11">
    <source>
        <dbReference type="EMBL" id="MBK7423754.1"/>
    </source>
</evidence>
<gene>
    <name evidence="11" type="ORF">IPJ48_11970</name>
</gene>
<comment type="subcellular location">
    <subcellularLocation>
        <location evidence="1">Cell membrane</location>
        <topology evidence="1">Multi-pass membrane protein</topology>
    </subcellularLocation>
</comment>
<evidence type="ECO:0000256" key="2">
    <source>
        <dbReference type="ARBA" id="ARBA00022448"/>
    </source>
</evidence>
<keyword evidence="7" id="KW-0406">Ion transport</keyword>
<keyword evidence="3" id="KW-0050">Antiport</keyword>
<comment type="caution">
    <text evidence="11">The sequence shown here is derived from an EMBL/GenBank/DDBJ whole genome shotgun (WGS) entry which is preliminary data.</text>
</comment>
<keyword evidence="8 9" id="KW-0472">Membrane</keyword>
<evidence type="ECO:0000259" key="10">
    <source>
        <dbReference type="Pfam" id="PF00999"/>
    </source>
</evidence>
<sequence>MSTPLWFFLVGGLLLFMALTTSILKPLPVTSAIIYLSVGLLVGPTVLNVFHFNPLKQSALLEVLTEVAVLISLFSAGVKMPASISFKRWRNPILLATVSMTASVALVAAFSYYLLDLPLGACILLGAIVAPTDPVLATDVQIRHPGDNDQLRFNLTCEAGMNDGSAFPFVMLGLGLLGLHDLGESGMRWILLDVLWATLAGIALGVISGNLLARLIWKIRGQHQSRELMDDFLGLGLIGVVYGLSVLIDAWGFLAVFFAAVALHKTELSLAKDVKHNTEAPVILASSLGAPESATTSGVDIQANAVAEPSAIVSEGSLVFKEHLERLSEVLLILMVGGMLFIDSWSWRAVFFALFLFLVVRPLSVLLGMLGSGAPWRMRGLIGWFGVRGIGSLYYLMYVIQHGVPESLSFQLIQLTLVVITLSIVLHGASVKPLMSLFWGRKRKFSK</sequence>
<feature type="transmembrane region" description="Helical" evidence="9">
    <location>
        <begin position="351"/>
        <end position="369"/>
    </location>
</feature>
<feature type="transmembrane region" description="Helical" evidence="9">
    <location>
        <begin position="412"/>
        <end position="439"/>
    </location>
</feature>
<feature type="transmembrane region" description="Helical" evidence="9">
    <location>
        <begin position="93"/>
        <end position="115"/>
    </location>
</feature>
<dbReference type="Pfam" id="PF00999">
    <property type="entry name" value="Na_H_Exchanger"/>
    <property type="match status" value="2"/>
</dbReference>
<evidence type="ECO:0000313" key="12">
    <source>
        <dbReference type="Proteomes" id="UP000886602"/>
    </source>
</evidence>
<feature type="transmembrane region" description="Helical" evidence="9">
    <location>
        <begin position="194"/>
        <end position="217"/>
    </location>
</feature>
<reference evidence="11" key="1">
    <citation type="submission" date="2020-10" db="EMBL/GenBank/DDBJ databases">
        <title>Connecting structure to function with the recovery of over 1000 high-quality activated sludge metagenome-assembled genomes encoding full-length rRNA genes using long-read sequencing.</title>
        <authorList>
            <person name="Singleton C.M."/>
            <person name="Petriglieri F."/>
            <person name="Kristensen J.M."/>
            <person name="Kirkegaard R.H."/>
            <person name="Michaelsen T.Y."/>
            <person name="Andersen M.H."/>
            <person name="Karst S.M."/>
            <person name="Dueholm M.S."/>
            <person name="Nielsen P.H."/>
            <person name="Albertsen M."/>
        </authorList>
    </citation>
    <scope>NUCLEOTIDE SEQUENCE</scope>
    <source>
        <strain evidence="11">EsbW_18-Q3-R4-48_MAXAC.044</strain>
    </source>
</reference>
<protein>
    <submittedName>
        <fullName evidence="11">Cation:proton antiporter</fullName>
    </submittedName>
</protein>
<evidence type="ECO:0000256" key="6">
    <source>
        <dbReference type="ARBA" id="ARBA00022989"/>
    </source>
</evidence>
<dbReference type="InterPro" id="IPR038770">
    <property type="entry name" value="Na+/solute_symporter_sf"/>
</dbReference>
<dbReference type="EMBL" id="JADJNC010000018">
    <property type="protein sequence ID" value="MBK7423754.1"/>
    <property type="molecule type" value="Genomic_DNA"/>
</dbReference>
<organism evidence="11 12">
    <name type="scientific">Candidatus Propionivibrio dominans</name>
    <dbReference type="NCBI Taxonomy" id="2954373"/>
    <lineage>
        <taxon>Bacteria</taxon>
        <taxon>Pseudomonadati</taxon>
        <taxon>Pseudomonadota</taxon>
        <taxon>Betaproteobacteria</taxon>
        <taxon>Rhodocyclales</taxon>
        <taxon>Rhodocyclaceae</taxon>
        <taxon>Propionivibrio</taxon>
    </lineage>
</organism>
<dbReference type="Proteomes" id="UP000886602">
    <property type="component" value="Unassembled WGS sequence"/>
</dbReference>
<feature type="domain" description="Cation/H+ exchanger transmembrane" evidence="10">
    <location>
        <begin position="326"/>
        <end position="435"/>
    </location>
</feature>
<proteinExistence type="predicted"/>
<evidence type="ECO:0000256" key="3">
    <source>
        <dbReference type="ARBA" id="ARBA00022449"/>
    </source>
</evidence>
<feature type="transmembrane region" description="Helical" evidence="9">
    <location>
        <begin position="6"/>
        <end position="24"/>
    </location>
</feature>
<accession>A0A9D7IHH0</accession>
<keyword evidence="4" id="KW-1003">Cell membrane</keyword>
<dbReference type="GO" id="GO:0015297">
    <property type="term" value="F:antiporter activity"/>
    <property type="evidence" value="ECO:0007669"/>
    <property type="project" value="UniProtKB-KW"/>
</dbReference>
<dbReference type="GO" id="GO:1902600">
    <property type="term" value="P:proton transmembrane transport"/>
    <property type="evidence" value="ECO:0007669"/>
    <property type="project" value="InterPro"/>
</dbReference>
<dbReference type="GO" id="GO:0005886">
    <property type="term" value="C:plasma membrane"/>
    <property type="evidence" value="ECO:0007669"/>
    <property type="project" value="UniProtKB-SubCell"/>
</dbReference>
<evidence type="ECO:0000256" key="7">
    <source>
        <dbReference type="ARBA" id="ARBA00023065"/>
    </source>
</evidence>
<evidence type="ECO:0000256" key="1">
    <source>
        <dbReference type="ARBA" id="ARBA00004651"/>
    </source>
</evidence>
<feature type="transmembrane region" description="Helical" evidence="9">
    <location>
        <begin position="237"/>
        <end position="263"/>
    </location>
</feature>